<evidence type="ECO:0000256" key="1">
    <source>
        <dbReference type="SAM" id="MobiDB-lite"/>
    </source>
</evidence>
<gene>
    <name evidence="2" type="primary">CID3</name>
    <name evidence="2" type="ORF">AAHA92_33301</name>
</gene>
<protein>
    <submittedName>
        <fullName evidence="2">Polyadenylate-binding protein-interacting protein 3</fullName>
    </submittedName>
</protein>
<dbReference type="Pfam" id="PF07145">
    <property type="entry name" value="PAM2"/>
    <property type="match status" value="1"/>
</dbReference>
<dbReference type="Proteomes" id="UP001567538">
    <property type="component" value="Unassembled WGS sequence"/>
</dbReference>
<feature type="compositionally biased region" description="Polar residues" evidence="1">
    <location>
        <begin position="65"/>
        <end position="78"/>
    </location>
</feature>
<evidence type="ECO:0000313" key="2">
    <source>
        <dbReference type="EMBL" id="KAL1533416.1"/>
    </source>
</evidence>
<evidence type="ECO:0000313" key="3">
    <source>
        <dbReference type="Proteomes" id="UP001567538"/>
    </source>
</evidence>
<reference evidence="2 3" key="1">
    <citation type="submission" date="2024-06" db="EMBL/GenBank/DDBJ databases">
        <title>A chromosome level genome sequence of Diviner's sage (Salvia divinorum).</title>
        <authorList>
            <person name="Ford S.A."/>
            <person name="Ro D.-K."/>
            <person name="Ness R.W."/>
            <person name="Phillips M.A."/>
        </authorList>
    </citation>
    <scope>NUCLEOTIDE SEQUENCE [LARGE SCALE GENOMIC DNA]</scope>
    <source>
        <strain evidence="2">SAF-2024a</strain>
        <tissue evidence="2">Leaf</tissue>
    </source>
</reference>
<feature type="region of interest" description="Disordered" evidence="1">
    <location>
        <begin position="1"/>
        <end position="50"/>
    </location>
</feature>
<dbReference type="InterPro" id="IPR009818">
    <property type="entry name" value="PAM2_motif"/>
</dbReference>
<accession>A0ABD1FNI8</accession>
<dbReference type="EMBL" id="JBEAFC010000014">
    <property type="protein sequence ID" value="KAL1533416.1"/>
    <property type="molecule type" value="Genomic_DNA"/>
</dbReference>
<dbReference type="PANTHER" id="PTHR12854">
    <property type="entry name" value="ATAXIN 2-RELATED"/>
    <property type="match status" value="1"/>
</dbReference>
<sequence length="124" mass="13086">MPPKTQGAGHSLARPNSSASSTSDRGGAASTSASRGLSSSSSVGSLSSEKSSLNPYAKEFKLNPNAKSFTPSQTSVRPSSPVPDGPFYYPANVASKSQMHGVPACEYWGEYEIFQCLLFHHILC</sequence>
<comment type="caution">
    <text evidence="2">The sequence shown here is derived from an EMBL/GenBank/DDBJ whole genome shotgun (WGS) entry which is preliminary data.</text>
</comment>
<proteinExistence type="predicted"/>
<feature type="region of interest" description="Disordered" evidence="1">
    <location>
        <begin position="63"/>
        <end position="82"/>
    </location>
</feature>
<dbReference type="InterPro" id="IPR045117">
    <property type="entry name" value="ATXN2-like"/>
</dbReference>
<keyword evidence="3" id="KW-1185">Reference proteome</keyword>
<name>A0ABD1FNI8_SALDI</name>
<dbReference type="AlphaFoldDB" id="A0ABD1FNI8"/>
<feature type="compositionally biased region" description="Low complexity" evidence="1">
    <location>
        <begin position="17"/>
        <end position="50"/>
    </location>
</feature>
<dbReference type="PANTHER" id="PTHR12854:SF7">
    <property type="entry name" value="ATAXIN-2 HOMOLOG"/>
    <property type="match status" value="1"/>
</dbReference>
<organism evidence="2 3">
    <name type="scientific">Salvia divinorum</name>
    <name type="common">Maria pastora</name>
    <name type="synonym">Diviner's sage</name>
    <dbReference type="NCBI Taxonomy" id="28513"/>
    <lineage>
        <taxon>Eukaryota</taxon>
        <taxon>Viridiplantae</taxon>
        <taxon>Streptophyta</taxon>
        <taxon>Embryophyta</taxon>
        <taxon>Tracheophyta</taxon>
        <taxon>Spermatophyta</taxon>
        <taxon>Magnoliopsida</taxon>
        <taxon>eudicotyledons</taxon>
        <taxon>Gunneridae</taxon>
        <taxon>Pentapetalae</taxon>
        <taxon>asterids</taxon>
        <taxon>lamiids</taxon>
        <taxon>Lamiales</taxon>
        <taxon>Lamiaceae</taxon>
        <taxon>Nepetoideae</taxon>
        <taxon>Mentheae</taxon>
        <taxon>Salviinae</taxon>
        <taxon>Salvia</taxon>
        <taxon>Salvia subgen. Calosphace</taxon>
    </lineage>
</organism>